<dbReference type="NCBIfam" id="TIGR00756">
    <property type="entry name" value="PPR"/>
    <property type="match status" value="5"/>
</dbReference>
<dbReference type="InterPro" id="IPR011990">
    <property type="entry name" value="TPR-like_helical_dom_sf"/>
</dbReference>
<feature type="repeat" description="PPR" evidence="2">
    <location>
        <begin position="629"/>
        <end position="663"/>
    </location>
</feature>
<evidence type="ECO:0000256" key="3">
    <source>
        <dbReference type="SAM" id="SignalP"/>
    </source>
</evidence>
<dbReference type="Pfam" id="PF13041">
    <property type="entry name" value="PPR_2"/>
    <property type="match status" value="1"/>
</dbReference>
<keyword evidence="1" id="KW-0677">Repeat</keyword>
<dbReference type="Gene3D" id="1.25.40.10">
    <property type="entry name" value="Tetratricopeptide repeat domain"/>
    <property type="match status" value="5"/>
</dbReference>
<feature type="repeat" description="PPR" evidence="2">
    <location>
        <begin position="261"/>
        <end position="295"/>
    </location>
</feature>
<feature type="repeat" description="PPR" evidence="2">
    <location>
        <begin position="148"/>
        <end position="178"/>
    </location>
</feature>
<protein>
    <submittedName>
        <fullName evidence="5">Pentatricopeptide repeat-containing protein</fullName>
    </submittedName>
</protein>
<feature type="signal peptide" evidence="3">
    <location>
        <begin position="1"/>
        <end position="27"/>
    </location>
</feature>
<evidence type="ECO:0000313" key="5">
    <source>
        <dbReference type="EMBL" id="CAB9499881.1"/>
    </source>
</evidence>
<feature type="repeat" description="PPR" evidence="2">
    <location>
        <begin position="393"/>
        <end position="427"/>
    </location>
</feature>
<dbReference type="OrthoDB" id="44486at2759"/>
<evidence type="ECO:0000259" key="4">
    <source>
        <dbReference type="Pfam" id="PF17177"/>
    </source>
</evidence>
<keyword evidence="3" id="KW-0732">Signal</keyword>
<evidence type="ECO:0000256" key="2">
    <source>
        <dbReference type="PROSITE-ProRule" id="PRU00708"/>
    </source>
</evidence>
<evidence type="ECO:0000256" key="1">
    <source>
        <dbReference type="ARBA" id="ARBA00022737"/>
    </source>
</evidence>
<organism evidence="5 6">
    <name type="scientific">Seminavis robusta</name>
    <dbReference type="NCBI Taxonomy" id="568900"/>
    <lineage>
        <taxon>Eukaryota</taxon>
        <taxon>Sar</taxon>
        <taxon>Stramenopiles</taxon>
        <taxon>Ochrophyta</taxon>
        <taxon>Bacillariophyta</taxon>
        <taxon>Bacillariophyceae</taxon>
        <taxon>Bacillariophycidae</taxon>
        <taxon>Naviculales</taxon>
        <taxon>Naviculaceae</taxon>
        <taxon>Seminavis</taxon>
    </lineage>
</organism>
<dbReference type="Pfam" id="PF01535">
    <property type="entry name" value="PPR"/>
    <property type="match status" value="2"/>
</dbReference>
<feature type="repeat" description="PPR" evidence="2">
    <location>
        <begin position="664"/>
        <end position="698"/>
    </location>
</feature>
<feature type="repeat" description="PPR" evidence="2">
    <location>
        <begin position="222"/>
        <end position="256"/>
    </location>
</feature>
<feature type="chain" id="PRO_5040436995" evidence="3">
    <location>
        <begin position="28"/>
        <end position="738"/>
    </location>
</feature>
<dbReference type="AlphaFoldDB" id="A0A9N8DDA8"/>
<proteinExistence type="predicted"/>
<feature type="domain" description="PROP1-like PPR" evidence="4">
    <location>
        <begin position="532"/>
        <end position="608"/>
    </location>
</feature>
<dbReference type="InterPro" id="IPR033443">
    <property type="entry name" value="PROP1-like_PPR_dom"/>
</dbReference>
<accession>A0A9N8DDA8</accession>
<gene>
    <name evidence="5" type="ORF">SEMRO_71_G039250.1</name>
</gene>
<dbReference type="Pfam" id="PF17177">
    <property type="entry name" value="PPR_long"/>
    <property type="match status" value="1"/>
</dbReference>
<dbReference type="InterPro" id="IPR002885">
    <property type="entry name" value="PPR_rpt"/>
</dbReference>
<dbReference type="Proteomes" id="UP001153069">
    <property type="component" value="Unassembled WGS sequence"/>
</dbReference>
<comment type="caution">
    <text evidence="5">The sequence shown here is derived from an EMBL/GenBank/DDBJ whole genome shotgun (WGS) entry which is preliminary data.</text>
</comment>
<dbReference type="PROSITE" id="PS51375">
    <property type="entry name" value="PPR"/>
    <property type="match status" value="8"/>
</dbReference>
<reference evidence="5" key="1">
    <citation type="submission" date="2020-06" db="EMBL/GenBank/DDBJ databases">
        <authorList>
            <consortium name="Plant Systems Biology data submission"/>
        </authorList>
    </citation>
    <scope>NUCLEOTIDE SEQUENCE</scope>
    <source>
        <strain evidence="5">D6</strain>
    </source>
</reference>
<sequence length="738" mass="81396">MTRYCGFPKRRDVCLLTVALLIPSLQAFQVPAHCHWPNGRIPIQQRVRGLYQSLQQEQQDSATSVGVVLKKENPTLDDKNNKRLVEQSIVQLGRKGLTDEALAVYYEQPAPTLRIMNGAIDACARARPTRLDKAFQILQEQETRLRPNVFTFGALMSACARARKGDKARALLKSMQEKYGVIPNAVVYSTAIAAVARNDPPQPQVALALLKEATEKHNLIMNIVGYNAAISACARAGDWKRATALLEQLEDDNNNNGAQPDHVTYGTVLSACEKGEKWDLVLEYADQMEAKGLTLDVLALTSALKACQQLAKAKQALHYLDVMKQQQQKATSTSYYFTRKTSGRKRKGAKQALLGPDPVAYRLAISACARGGAWKEGIGLLNDFEEATGQPPDVMAYTAAITGCEYAGEWRRAFGLLDVMRKNGVEPNEVTMTAIIGACAVACARETNSVTFRDSTPMPLPQHKALQLLKVLKNDDTVVKPNINVYNAAIRVCAEACDLKRALLLMKDLREQGLEPTIVTFGTLMTASERAESIDGANIVFRTMKEQQIEPNEIIYGAAISCCRKARQSERAFLLLRKMIRDGLSPNVATFNTAIVAQVEGRPVEKCMDRAITIYKIMTSKNHTMARPNRGTFNLLIRGLASAKKPLEAEALLRKMGEAGYVQEVELYAATVTAYERNGQPLKALRLMESMREDGYDFYDIEVLNAAFKKAVKLVNVVGRGLSPDCIGLMVATVEVMA</sequence>
<dbReference type="EMBL" id="CAICTM010000070">
    <property type="protein sequence ID" value="CAB9499881.1"/>
    <property type="molecule type" value="Genomic_DNA"/>
</dbReference>
<feature type="repeat" description="PPR" evidence="2">
    <location>
        <begin position="482"/>
        <end position="516"/>
    </location>
</feature>
<name>A0A9N8DDA8_9STRA</name>
<dbReference type="PANTHER" id="PTHR47932:SF44">
    <property type="entry name" value="MIOREX COMPLEX COMPONENT 1"/>
    <property type="match status" value="1"/>
</dbReference>
<feature type="repeat" description="PPR" evidence="2">
    <location>
        <begin position="552"/>
        <end position="586"/>
    </location>
</feature>
<keyword evidence="6" id="KW-1185">Reference proteome</keyword>
<dbReference type="PANTHER" id="PTHR47932">
    <property type="entry name" value="ATPASE EXPRESSION PROTEIN 3"/>
    <property type="match status" value="1"/>
</dbReference>
<dbReference type="Pfam" id="PF13812">
    <property type="entry name" value="PPR_3"/>
    <property type="match status" value="3"/>
</dbReference>
<evidence type="ECO:0000313" key="6">
    <source>
        <dbReference type="Proteomes" id="UP001153069"/>
    </source>
</evidence>